<gene>
    <name evidence="5" type="ORF">Pme01_13870</name>
</gene>
<dbReference type="GO" id="GO:0003700">
    <property type="term" value="F:DNA-binding transcription factor activity"/>
    <property type="evidence" value="ECO:0007669"/>
    <property type="project" value="InterPro"/>
</dbReference>
<evidence type="ECO:0000313" key="6">
    <source>
        <dbReference type="Proteomes" id="UP000599074"/>
    </source>
</evidence>
<dbReference type="GO" id="GO:0043565">
    <property type="term" value="F:sequence-specific DNA binding"/>
    <property type="evidence" value="ECO:0007669"/>
    <property type="project" value="InterPro"/>
</dbReference>
<dbReference type="PROSITE" id="PS01124">
    <property type="entry name" value="HTH_ARAC_FAMILY_2"/>
    <property type="match status" value="1"/>
</dbReference>
<dbReference type="Proteomes" id="UP000599074">
    <property type="component" value="Unassembled WGS sequence"/>
</dbReference>
<evidence type="ECO:0000256" key="2">
    <source>
        <dbReference type="ARBA" id="ARBA00023125"/>
    </source>
</evidence>
<keyword evidence="6" id="KW-1185">Reference proteome</keyword>
<evidence type="ECO:0000256" key="3">
    <source>
        <dbReference type="ARBA" id="ARBA00023163"/>
    </source>
</evidence>
<accession>A0A8J3T758</accession>
<dbReference type="InterPro" id="IPR018060">
    <property type="entry name" value="HTH_AraC"/>
</dbReference>
<dbReference type="SUPFAM" id="SSF51215">
    <property type="entry name" value="Regulatory protein AraC"/>
    <property type="match status" value="1"/>
</dbReference>
<feature type="domain" description="HTH araC/xylS-type" evidence="4">
    <location>
        <begin position="184"/>
        <end position="286"/>
    </location>
</feature>
<reference evidence="5" key="1">
    <citation type="submission" date="2021-01" db="EMBL/GenBank/DDBJ databases">
        <title>Whole genome shotgun sequence of Planosporangium mesophilum NBRC 109066.</title>
        <authorList>
            <person name="Komaki H."/>
            <person name="Tamura T."/>
        </authorList>
    </citation>
    <scope>NUCLEOTIDE SEQUENCE</scope>
    <source>
        <strain evidence="5">NBRC 109066</strain>
    </source>
</reference>
<dbReference type="PANTHER" id="PTHR43280">
    <property type="entry name" value="ARAC-FAMILY TRANSCRIPTIONAL REGULATOR"/>
    <property type="match status" value="1"/>
</dbReference>
<dbReference type="InterPro" id="IPR009057">
    <property type="entry name" value="Homeodomain-like_sf"/>
</dbReference>
<keyword evidence="3" id="KW-0804">Transcription</keyword>
<dbReference type="Pfam" id="PF02311">
    <property type="entry name" value="AraC_binding"/>
    <property type="match status" value="1"/>
</dbReference>
<keyword evidence="2" id="KW-0238">DNA-binding</keyword>
<dbReference type="SUPFAM" id="SSF46689">
    <property type="entry name" value="Homeodomain-like"/>
    <property type="match status" value="1"/>
</dbReference>
<evidence type="ECO:0000313" key="5">
    <source>
        <dbReference type="EMBL" id="GII21790.1"/>
    </source>
</evidence>
<evidence type="ECO:0000256" key="1">
    <source>
        <dbReference type="ARBA" id="ARBA00023015"/>
    </source>
</evidence>
<keyword evidence="1" id="KW-0805">Transcription regulation</keyword>
<proteinExistence type="predicted"/>
<dbReference type="InterPro" id="IPR037923">
    <property type="entry name" value="HTH-like"/>
</dbReference>
<evidence type="ECO:0000259" key="4">
    <source>
        <dbReference type="PROSITE" id="PS01124"/>
    </source>
</evidence>
<protein>
    <submittedName>
        <fullName evidence="5">Transcriptional regulator</fullName>
    </submittedName>
</protein>
<dbReference type="AlphaFoldDB" id="A0A8J3T758"/>
<dbReference type="Pfam" id="PF12833">
    <property type="entry name" value="HTH_18"/>
    <property type="match status" value="1"/>
</dbReference>
<dbReference type="Gene3D" id="1.10.10.60">
    <property type="entry name" value="Homeodomain-like"/>
    <property type="match status" value="1"/>
</dbReference>
<dbReference type="InterPro" id="IPR003313">
    <property type="entry name" value="AraC-bd"/>
</dbReference>
<comment type="caution">
    <text evidence="5">The sequence shown here is derived from an EMBL/GenBank/DDBJ whole genome shotgun (WGS) entry which is preliminary data.</text>
</comment>
<name>A0A8J3T758_9ACTN</name>
<dbReference type="SMART" id="SM00342">
    <property type="entry name" value="HTH_ARAC"/>
    <property type="match status" value="1"/>
</dbReference>
<dbReference type="PANTHER" id="PTHR43280:SF32">
    <property type="entry name" value="TRANSCRIPTIONAL REGULATORY PROTEIN"/>
    <property type="match status" value="1"/>
</dbReference>
<dbReference type="EMBL" id="BOON01000012">
    <property type="protein sequence ID" value="GII21790.1"/>
    <property type="molecule type" value="Genomic_DNA"/>
</dbReference>
<sequence>MIMVEVGQLLVAAGSPATGLDVLRLSDLRRRLPPALLTRPLLAPCHVLMLFTAGRGRHAIDFVDYGCRPSTLLWGRPGQVHQFGTEPGLDANVLLFTPELLPAPDGPGDPLRGLLRDPFAPVSWLPTGEDEEAIISEFTQLATDRERYAAGEGVPVELLRHQLAVLVVRVAALAGASATRWAGDAVLTRFHRELAASFAVTRRVEDYAERLGVSVRTLTRACLAATGRSAKQVIDARVALEAKRLLACGDDPVAAIGRRLGFGEPTNFGRFFVRETGLTPGEFRSALVTEITARPTSG</sequence>
<organism evidence="5 6">
    <name type="scientific">Planosporangium mesophilum</name>
    <dbReference type="NCBI Taxonomy" id="689768"/>
    <lineage>
        <taxon>Bacteria</taxon>
        <taxon>Bacillati</taxon>
        <taxon>Actinomycetota</taxon>
        <taxon>Actinomycetes</taxon>
        <taxon>Micromonosporales</taxon>
        <taxon>Micromonosporaceae</taxon>
        <taxon>Planosporangium</taxon>
    </lineage>
</organism>